<keyword evidence="1" id="KW-0812">Transmembrane</keyword>
<evidence type="ECO:0000256" key="1">
    <source>
        <dbReference type="SAM" id="Phobius"/>
    </source>
</evidence>
<dbReference type="KEGG" id="vg:80528069"/>
<dbReference type="RefSeq" id="YP_010790660.1">
    <property type="nucleotide sequence ID" value="NC_075452.1"/>
</dbReference>
<keyword evidence="3" id="KW-1185">Reference proteome</keyword>
<feature type="transmembrane region" description="Helical" evidence="1">
    <location>
        <begin position="34"/>
        <end position="56"/>
    </location>
</feature>
<dbReference type="Proteomes" id="UP000319520">
    <property type="component" value="Segment"/>
</dbReference>
<evidence type="ECO:0000313" key="3">
    <source>
        <dbReference type="Proteomes" id="UP000319520"/>
    </source>
</evidence>
<organism evidence="2 3">
    <name type="scientific">Psittacine adenovirus 1</name>
    <dbReference type="NCBI Taxonomy" id="318592"/>
    <lineage>
        <taxon>Viruses</taxon>
        <taxon>Varidnaviria</taxon>
        <taxon>Bamfordvirae</taxon>
        <taxon>Preplasmiviricota</taxon>
        <taxon>Polisuviricotina</taxon>
        <taxon>Pharingeaviricetes</taxon>
        <taxon>Rowavirales</taxon>
        <taxon>Adenoviridae</taxon>
        <taxon>Aviadenovirus</taxon>
        <taxon>Aviadenovirus senegalense</taxon>
        <taxon>Psittacine aviadenovirus C</taxon>
    </lineage>
</organism>
<sequence>MLCRMLVFSWKMENDQRALRVQEITDVIWTECRWVWTAIFLLWVMCMGILGILYLINADLTELATRLSQAQSETVLYCCNSYSGSTECSS</sequence>
<name>A0A2Z5E1B4_9ADEN</name>
<evidence type="ECO:0000313" key="2">
    <source>
        <dbReference type="EMBL" id="AXB73022.1"/>
    </source>
</evidence>
<reference evidence="2 3" key="1">
    <citation type="submission" date="2018-07" db="EMBL/GenBank/DDBJ databases">
        <title>Complete genome sequence of a Psittacine Adenovirus-1 identified from a Poicephalus senegalus in Italy.</title>
        <authorList>
            <person name="Milani A."/>
            <person name="Zamperin G."/>
            <person name="Fusaro A."/>
            <person name="Monne I."/>
        </authorList>
    </citation>
    <scope>NUCLEOTIDE SEQUENCE [LARGE SCALE GENOMIC DNA]</scope>
    <source>
        <strain evidence="2">18VIR149_ITA_2018</strain>
    </source>
</reference>
<protein>
    <submittedName>
        <fullName evidence="2">Uncharacterized protein</fullName>
    </submittedName>
</protein>
<dbReference type="EMBL" id="MH580295">
    <property type="protein sequence ID" value="AXB73022.1"/>
    <property type="molecule type" value="Genomic_DNA"/>
</dbReference>
<keyword evidence="1" id="KW-0472">Membrane</keyword>
<accession>A0A2Z5E1B4</accession>
<dbReference type="GeneID" id="80528069"/>
<keyword evidence="1" id="KW-1133">Transmembrane helix</keyword>
<proteinExistence type="predicted"/>